<evidence type="ECO:0000256" key="1">
    <source>
        <dbReference type="ARBA" id="ARBA00001966"/>
    </source>
</evidence>
<organism evidence="8 9">
    <name type="scientific">Slackia piriformis</name>
    <dbReference type="NCBI Taxonomy" id="626934"/>
    <lineage>
        <taxon>Bacteria</taxon>
        <taxon>Bacillati</taxon>
        <taxon>Actinomycetota</taxon>
        <taxon>Coriobacteriia</taxon>
        <taxon>Eggerthellales</taxon>
        <taxon>Eggerthellaceae</taxon>
        <taxon>Slackia</taxon>
    </lineage>
</organism>
<keyword evidence="6" id="KW-0411">Iron-sulfur</keyword>
<comment type="caution">
    <text evidence="8">The sequence shown here is derived from an EMBL/GenBank/DDBJ whole genome shotgun (WGS) entry which is preliminary data.</text>
</comment>
<evidence type="ECO:0000259" key="7">
    <source>
        <dbReference type="SMART" id="SM00790"/>
    </source>
</evidence>
<dbReference type="EMBL" id="JAGZSV010000042">
    <property type="protein sequence ID" value="MBS6940557.1"/>
    <property type="molecule type" value="Genomic_DNA"/>
</dbReference>
<accession>A0A943UX70</accession>
<dbReference type="InterPro" id="IPR013984">
    <property type="entry name" value="Ald_Fedxn_OxRdtase_dom2"/>
</dbReference>
<dbReference type="SMART" id="SM00790">
    <property type="entry name" value="AFOR_N"/>
    <property type="match status" value="1"/>
</dbReference>
<dbReference type="InterPro" id="IPR001203">
    <property type="entry name" value="OxRdtase_Ald_Fedxn_C"/>
</dbReference>
<feature type="non-terminal residue" evidence="8">
    <location>
        <position position="502"/>
    </location>
</feature>
<dbReference type="InterPro" id="IPR013983">
    <property type="entry name" value="Ald_Fedxn_OxRdtase_N"/>
</dbReference>
<feature type="domain" description="Aldehyde ferredoxin oxidoreductase N-terminal" evidence="7">
    <location>
        <begin position="11"/>
        <end position="212"/>
    </location>
</feature>
<dbReference type="GO" id="GO:0016625">
    <property type="term" value="F:oxidoreductase activity, acting on the aldehyde or oxo group of donors, iron-sulfur protein as acceptor"/>
    <property type="evidence" value="ECO:0007669"/>
    <property type="project" value="InterPro"/>
</dbReference>
<dbReference type="Gene3D" id="3.60.9.10">
    <property type="entry name" value="Aldehyde ferredoxin oxidoreductase, N-terminal domain"/>
    <property type="match status" value="1"/>
</dbReference>
<evidence type="ECO:0000256" key="4">
    <source>
        <dbReference type="ARBA" id="ARBA00022723"/>
    </source>
</evidence>
<dbReference type="GO" id="GO:0046872">
    <property type="term" value="F:metal ion binding"/>
    <property type="evidence" value="ECO:0007669"/>
    <property type="project" value="UniProtKB-KW"/>
</dbReference>
<name>A0A943UX70_9ACTN</name>
<dbReference type="InterPro" id="IPR036021">
    <property type="entry name" value="Tungsten_al_ferr_oxy-like_C"/>
</dbReference>
<evidence type="ECO:0000256" key="3">
    <source>
        <dbReference type="ARBA" id="ARBA00022485"/>
    </source>
</evidence>
<gene>
    <name evidence="8" type="ORF">KH142_03570</name>
</gene>
<protein>
    <submittedName>
        <fullName evidence="8">Aldehyde ferredoxin oxidoreductase</fullName>
    </submittedName>
</protein>
<dbReference type="PANTHER" id="PTHR30038:SF0">
    <property type="entry name" value="TUNGSTEN-CONTAINING ALDEHYDE FERREDOXIN OXIDOREDUCTASE"/>
    <property type="match status" value="1"/>
</dbReference>
<evidence type="ECO:0000313" key="9">
    <source>
        <dbReference type="Proteomes" id="UP000727506"/>
    </source>
</evidence>
<comment type="similarity">
    <text evidence="2">Belongs to the AOR/FOR family.</text>
</comment>
<dbReference type="InterPro" id="IPR036503">
    <property type="entry name" value="Ald_Fedxn_OxRdtase_N_sf"/>
</dbReference>
<keyword evidence="4" id="KW-0479">Metal-binding</keyword>
<evidence type="ECO:0000256" key="2">
    <source>
        <dbReference type="ARBA" id="ARBA00011032"/>
    </source>
</evidence>
<comment type="cofactor">
    <cofactor evidence="1">
        <name>[4Fe-4S] cluster</name>
        <dbReference type="ChEBI" id="CHEBI:49883"/>
    </cofactor>
</comment>
<dbReference type="SUPFAM" id="SSF56228">
    <property type="entry name" value="Aldehyde ferredoxin oxidoreductase, N-terminal domain"/>
    <property type="match status" value="1"/>
</dbReference>
<dbReference type="Proteomes" id="UP000727506">
    <property type="component" value="Unassembled WGS sequence"/>
</dbReference>
<evidence type="ECO:0000256" key="5">
    <source>
        <dbReference type="ARBA" id="ARBA00023004"/>
    </source>
</evidence>
<proteinExistence type="inferred from homology"/>
<reference evidence="8" key="1">
    <citation type="submission" date="2021-02" db="EMBL/GenBank/DDBJ databases">
        <title>Infant gut strain persistence is associated with maternal origin, phylogeny, and functional potential including surface adhesion and iron acquisition.</title>
        <authorList>
            <person name="Lou Y.C."/>
        </authorList>
    </citation>
    <scope>NUCLEOTIDE SEQUENCE</scope>
    <source>
        <strain evidence="8">L2_039_000G1_dasL2_039_000G1_concoct_11</strain>
    </source>
</reference>
<dbReference type="Pfam" id="PF01314">
    <property type="entry name" value="AFOR_C"/>
    <property type="match status" value="1"/>
</dbReference>
<dbReference type="PANTHER" id="PTHR30038">
    <property type="entry name" value="ALDEHYDE FERREDOXIN OXIDOREDUCTASE"/>
    <property type="match status" value="1"/>
</dbReference>
<dbReference type="Gene3D" id="1.10.569.10">
    <property type="entry name" value="Aldehyde Ferredoxin Oxidoreductase Protein, subunit A, domain 2"/>
    <property type="match status" value="1"/>
</dbReference>
<dbReference type="Pfam" id="PF02730">
    <property type="entry name" value="AFOR_N"/>
    <property type="match status" value="1"/>
</dbReference>
<evidence type="ECO:0000256" key="6">
    <source>
        <dbReference type="ARBA" id="ARBA00023014"/>
    </source>
</evidence>
<evidence type="ECO:0000313" key="8">
    <source>
        <dbReference type="EMBL" id="MBS6940557.1"/>
    </source>
</evidence>
<keyword evidence="5" id="KW-0408">Iron</keyword>
<dbReference type="SUPFAM" id="SSF48310">
    <property type="entry name" value="Aldehyde ferredoxin oxidoreductase, C-terminal domains"/>
    <property type="match status" value="1"/>
</dbReference>
<keyword evidence="3" id="KW-0004">4Fe-4S</keyword>
<dbReference type="InterPro" id="IPR051919">
    <property type="entry name" value="W-dependent_AOR"/>
</dbReference>
<sequence length="502" mass="54505">MAKEDNVSFGWAGKIARVNLTTGAVTVESTDPYKQYIGGMGIANKIMYDEVPAGTDPLSPESKVIFAVGPLTASGVPLAGRTTLAHLSTFTKDHLVVDSHMGGMFGAKLKLAGWDALVVEGASDEPVFIKIIDDEITIESAEGVWGLGTRAATEALNTLVSDKACVATIGPAGENLLPYSNIINSRNHSAGAGVGAILGSKKCKGVVVEGNGSVYVKDPKAIAELSDYMLSDIIGSNNNHVVPSTQQEWAEFYDAGSRWTARDGLTWALAEGGPINTGEPKPGELNTVGYRCMKSTKDLGPAAEKYTVKMNGCHSCPIHCYSDLRVEAAESTAGFETVGNTCAANFPVSIYMKKILGLDIEEDESVLWDMTTQATMDNLGLWCNYAQLYRDIAHCYRAGVFEKNLPAEEYASINWAGFENDSKDPTVMVEILTKLAQNDSELSYIGYGPYTWCERWNDQEWFDTATSTLINYRGWPVHHAIECFGQVGAVYNMMFNRDDMIH</sequence>
<dbReference type="AlphaFoldDB" id="A0A943UX70"/>
<dbReference type="GO" id="GO:0009055">
    <property type="term" value="F:electron transfer activity"/>
    <property type="evidence" value="ECO:0007669"/>
    <property type="project" value="InterPro"/>
</dbReference>
<dbReference type="GO" id="GO:0051539">
    <property type="term" value="F:4 iron, 4 sulfur cluster binding"/>
    <property type="evidence" value="ECO:0007669"/>
    <property type="project" value="UniProtKB-KW"/>
</dbReference>